<dbReference type="InterPro" id="IPR045518">
    <property type="entry name" value="2EXR"/>
</dbReference>
<evidence type="ECO:0000313" key="3">
    <source>
        <dbReference type="Proteomes" id="UP000019487"/>
    </source>
</evidence>
<dbReference type="EMBL" id="AYSA01000017">
    <property type="protein sequence ID" value="ESZ99242.1"/>
    <property type="molecule type" value="Genomic_DNA"/>
</dbReference>
<proteinExistence type="predicted"/>
<dbReference type="OrthoDB" id="3596450at2759"/>
<feature type="domain" description="2EXR" evidence="1">
    <location>
        <begin position="60"/>
        <end position="124"/>
    </location>
</feature>
<sequence length="339" mass="39009">MPSSHSEQRDHAFTSLSHKSITYIKALFSPSHRRQLSKLLSNAPPKTSQSKPSIASTSTFHLFSQFPSEIRTLIWTIYISFPRILIPAPSPDPTASNPWPSILFRSPHLHPTLYISHESRSIYQQFSWLETLRHIHLRTQDQVSHSSSSSLSLHSPSLIAFSGSNLRDWETDIFWFKGIPTVKKLWAGSTHNRIQGYENVRKVALDYTVLDYEEEDGHWKKRFQSGWYGLVCVLYLFDHLEEVYFVLDVEGDVKGDVKEGFGEVSFEVVDVEERVARRLEGVHGKANGGDGESRLRFPQLDDRGVYPLAALGRLFRRWEICRGWKKPKVHFVYAKNIGR</sequence>
<evidence type="ECO:0000313" key="2">
    <source>
        <dbReference type="EMBL" id="ESZ99242.1"/>
    </source>
</evidence>
<protein>
    <recommendedName>
        <fullName evidence="1">2EXR domain-containing protein</fullName>
    </recommendedName>
</protein>
<organism evidence="2 3">
    <name type="scientific">Sclerotinia borealis (strain F-4128)</name>
    <dbReference type="NCBI Taxonomy" id="1432307"/>
    <lineage>
        <taxon>Eukaryota</taxon>
        <taxon>Fungi</taxon>
        <taxon>Dikarya</taxon>
        <taxon>Ascomycota</taxon>
        <taxon>Pezizomycotina</taxon>
        <taxon>Leotiomycetes</taxon>
        <taxon>Helotiales</taxon>
        <taxon>Sclerotiniaceae</taxon>
        <taxon>Sclerotinia</taxon>
    </lineage>
</organism>
<dbReference type="PANTHER" id="PTHR35910">
    <property type="entry name" value="2EXR DOMAIN-CONTAINING PROTEIN"/>
    <property type="match status" value="1"/>
</dbReference>
<keyword evidence="3" id="KW-1185">Reference proteome</keyword>
<comment type="caution">
    <text evidence="2">The sequence shown here is derived from an EMBL/GenBank/DDBJ whole genome shotgun (WGS) entry which is preliminary data.</text>
</comment>
<reference evidence="2 3" key="1">
    <citation type="journal article" date="2014" name="Genome Announc.">
        <title>Draft genome sequence of Sclerotinia borealis, a psychrophilic plant pathogenic fungus.</title>
        <authorList>
            <person name="Mardanov A.V."/>
            <person name="Beletsky A.V."/>
            <person name="Kadnikov V.V."/>
            <person name="Ignatov A.N."/>
            <person name="Ravin N.V."/>
        </authorList>
    </citation>
    <scope>NUCLEOTIDE SEQUENCE [LARGE SCALE GENOMIC DNA]</scope>
    <source>
        <strain evidence="3">F-4157</strain>
    </source>
</reference>
<accession>W9CQZ0</accession>
<dbReference type="PANTHER" id="PTHR35910:SF6">
    <property type="entry name" value="2EXR DOMAIN-CONTAINING PROTEIN"/>
    <property type="match status" value="1"/>
</dbReference>
<evidence type="ECO:0000259" key="1">
    <source>
        <dbReference type="Pfam" id="PF20150"/>
    </source>
</evidence>
<dbReference type="AlphaFoldDB" id="W9CQZ0"/>
<dbReference type="HOGENOM" id="CLU_869223_0_0_1"/>
<dbReference type="Pfam" id="PF20150">
    <property type="entry name" value="2EXR"/>
    <property type="match status" value="1"/>
</dbReference>
<name>W9CQZ0_SCLBF</name>
<dbReference type="Proteomes" id="UP000019487">
    <property type="component" value="Unassembled WGS sequence"/>
</dbReference>
<gene>
    <name evidence="2" type="ORF">SBOR_0385</name>
</gene>